<dbReference type="Proteomes" id="UP001472677">
    <property type="component" value="Unassembled WGS sequence"/>
</dbReference>
<reference evidence="2 3" key="1">
    <citation type="journal article" date="2024" name="G3 (Bethesda)">
        <title>Genome assembly of Hibiscus sabdariffa L. provides insights into metabolisms of medicinal natural products.</title>
        <authorList>
            <person name="Kim T."/>
        </authorList>
    </citation>
    <scope>NUCLEOTIDE SEQUENCE [LARGE SCALE GENOMIC DNA]</scope>
    <source>
        <strain evidence="2">TK-2024</strain>
        <tissue evidence="2">Old leaves</tissue>
    </source>
</reference>
<comment type="caution">
    <text evidence="2">The sequence shown here is derived from an EMBL/GenBank/DDBJ whole genome shotgun (WGS) entry which is preliminary data.</text>
</comment>
<evidence type="ECO:0000313" key="2">
    <source>
        <dbReference type="EMBL" id="KAK8529108.1"/>
    </source>
</evidence>
<evidence type="ECO:0000256" key="1">
    <source>
        <dbReference type="SAM" id="MobiDB-lite"/>
    </source>
</evidence>
<evidence type="ECO:0008006" key="4">
    <source>
        <dbReference type="Google" id="ProtNLM"/>
    </source>
</evidence>
<keyword evidence="3" id="KW-1185">Reference proteome</keyword>
<name>A0ABR2D2W4_9ROSI</name>
<evidence type="ECO:0000313" key="3">
    <source>
        <dbReference type="Proteomes" id="UP001472677"/>
    </source>
</evidence>
<feature type="compositionally biased region" description="Polar residues" evidence="1">
    <location>
        <begin position="14"/>
        <end position="35"/>
    </location>
</feature>
<feature type="region of interest" description="Disordered" evidence="1">
    <location>
        <begin position="13"/>
        <end position="37"/>
    </location>
</feature>
<dbReference type="EMBL" id="JBBPBM010000036">
    <property type="protein sequence ID" value="KAK8529108.1"/>
    <property type="molecule type" value="Genomic_DNA"/>
</dbReference>
<organism evidence="2 3">
    <name type="scientific">Hibiscus sabdariffa</name>
    <name type="common">roselle</name>
    <dbReference type="NCBI Taxonomy" id="183260"/>
    <lineage>
        <taxon>Eukaryota</taxon>
        <taxon>Viridiplantae</taxon>
        <taxon>Streptophyta</taxon>
        <taxon>Embryophyta</taxon>
        <taxon>Tracheophyta</taxon>
        <taxon>Spermatophyta</taxon>
        <taxon>Magnoliopsida</taxon>
        <taxon>eudicotyledons</taxon>
        <taxon>Gunneridae</taxon>
        <taxon>Pentapetalae</taxon>
        <taxon>rosids</taxon>
        <taxon>malvids</taxon>
        <taxon>Malvales</taxon>
        <taxon>Malvaceae</taxon>
        <taxon>Malvoideae</taxon>
        <taxon>Hibiscus</taxon>
    </lineage>
</organism>
<gene>
    <name evidence="2" type="ORF">V6N12_059899</name>
</gene>
<protein>
    <recommendedName>
        <fullName evidence="4">Phytosulfokine-beta</fullName>
    </recommendedName>
</protein>
<sequence>MAFLLLSAAKTRPLSMSTSVGQQADGSQTPFSPESSVIDDDCNGLDGEECLVKRQSLQAVASRFYPETGYRLSDEYP</sequence>
<accession>A0ABR2D2W4</accession>
<proteinExistence type="predicted"/>